<feature type="region of interest" description="Disordered" evidence="13">
    <location>
        <begin position="289"/>
        <end position="351"/>
    </location>
</feature>
<dbReference type="Pfam" id="PF01514">
    <property type="entry name" value="YscJ_FliF"/>
    <property type="match status" value="1"/>
</dbReference>
<dbReference type="PANTHER" id="PTHR30046:SF0">
    <property type="entry name" value="FLAGELLAR M-RING PROTEIN"/>
    <property type="match status" value="1"/>
</dbReference>
<evidence type="ECO:0000259" key="15">
    <source>
        <dbReference type="Pfam" id="PF01514"/>
    </source>
</evidence>
<keyword evidence="17" id="KW-0969">Cilium</keyword>
<evidence type="ECO:0000256" key="7">
    <source>
        <dbReference type="ARBA" id="ARBA00022692"/>
    </source>
</evidence>
<proteinExistence type="inferred from homology"/>
<feature type="compositionally biased region" description="Polar residues" evidence="13">
    <location>
        <begin position="336"/>
        <end position="345"/>
    </location>
</feature>
<dbReference type="PANTHER" id="PTHR30046">
    <property type="entry name" value="FLAGELLAR M-RING PROTEIN"/>
    <property type="match status" value="1"/>
</dbReference>
<evidence type="ECO:0000256" key="12">
    <source>
        <dbReference type="PIRNR" id="PIRNR004862"/>
    </source>
</evidence>
<dbReference type="InterPro" id="IPR000067">
    <property type="entry name" value="FlgMring_FliF"/>
</dbReference>
<dbReference type="Proteomes" id="UP000199527">
    <property type="component" value="Unassembled WGS sequence"/>
</dbReference>
<evidence type="ECO:0000256" key="4">
    <source>
        <dbReference type="ARBA" id="ARBA00007971"/>
    </source>
</evidence>
<feature type="domain" description="Flagellar M-ring N-terminal" evidence="15">
    <location>
        <begin position="58"/>
        <end position="232"/>
    </location>
</feature>
<organism evidence="17 18">
    <name type="scientific">Ferrimonas sediminum</name>
    <dbReference type="NCBI Taxonomy" id="718193"/>
    <lineage>
        <taxon>Bacteria</taxon>
        <taxon>Pseudomonadati</taxon>
        <taxon>Pseudomonadota</taxon>
        <taxon>Gammaproteobacteria</taxon>
        <taxon>Alteromonadales</taxon>
        <taxon>Ferrimonadaceae</taxon>
        <taxon>Ferrimonas</taxon>
    </lineage>
</organism>
<accession>A0A1G8ZW64</accession>
<evidence type="ECO:0000256" key="1">
    <source>
        <dbReference type="ARBA" id="ARBA00003820"/>
    </source>
</evidence>
<evidence type="ECO:0000313" key="17">
    <source>
        <dbReference type="EMBL" id="SDK19372.1"/>
    </source>
</evidence>
<comment type="function">
    <text evidence="1 12">The M ring may be actively involved in energy transduction.</text>
</comment>
<dbReference type="PIRSF" id="PIRSF004862">
    <property type="entry name" value="FliF"/>
    <property type="match status" value="1"/>
</dbReference>
<dbReference type="NCBIfam" id="TIGR00206">
    <property type="entry name" value="fliF"/>
    <property type="match status" value="1"/>
</dbReference>
<dbReference type="InterPro" id="IPR013556">
    <property type="entry name" value="Flag_M-ring_C"/>
</dbReference>
<keyword evidence="18" id="KW-1185">Reference proteome</keyword>
<feature type="domain" description="Flagellar M-ring C-terminal" evidence="16">
    <location>
        <begin position="267"/>
        <end position="419"/>
    </location>
</feature>
<comment type="similarity">
    <text evidence="4 12">Belongs to the FliF family.</text>
</comment>
<comment type="subunit">
    <text evidence="11">The basal body constitutes a major portion of the flagellar organelle and consists of four rings (L,P,S, and M) mounted on a central rod. The M ring is integral to the inner membrane of the cell and may be connected to the flagellar rod via the S ring. The S (supramembrane ring) lies just distal to the M ring. The L and P rings lie in the outer membrane and the periplasmic space, respectively.</text>
</comment>
<reference evidence="18" key="1">
    <citation type="submission" date="2016-10" db="EMBL/GenBank/DDBJ databases">
        <authorList>
            <person name="Varghese N."/>
            <person name="Submissions S."/>
        </authorList>
    </citation>
    <scope>NUCLEOTIDE SEQUENCE [LARGE SCALE GENOMIC DNA]</scope>
    <source>
        <strain evidence="18">DSM 23317</strain>
    </source>
</reference>
<keyword evidence="6" id="KW-1003">Cell membrane</keyword>
<sequence>MSTVITQNPDASVTSPWDGLKGSWQKLSQSSGGEKQVIVVSILAVMAAMVIVMVLWSSSTSYRPLYGNQEGFDSAQIIEILEADGVNYQISPTTGQILVESGKVGAVRMLLAAKGVKARLPSGLDDINSDITSSQFMEQARYRHGLEGELSRTIMALDAVRVARVHLAIPKRTLFIRKQDAQASASVMIDLEPGQNLTPAQVTAVVNLVAGSVAGLDAARVQLVNQFGELLSGNDAAGNGINGLSDLQVQYTQSLEQQLIGRAEAMLLPVLGPSQFRVQVAAKVNFDQVEETEESVDPTAVIREEKTSSMQNSGSMALGIPGALSNQPPQPDGQEKQNQSTNLTEEASRSFDVGRSVRHTKYQQAQLQQLSVSVLVNEEVANGSQWQQAQLQQMGQMVKDAIGFDQVRGDSFSLTVFPFAVVTATPVEPMPWWQMPEYQQYLRYILGALVALCLIFFVLRPLVSHLIRVEKMPAYVPPVVDEPLPELEPPVEQKEDQKGLASAIVALGLPEPGSPLTVQLEHLGLLANEEPARVAEVIGKWIGADKRD</sequence>
<dbReference type="OrthoDB" id="8554211at2"/>
<evidence type="ECO:0000313" key="18">
    <source>
        <dbReference type="Proteomes" id="UP000199527"/>
    </source>
</evidence>
<evidence type="ECO:0000256" key="11">
    <source>
        <dbReference type="ARBA" id="ARBA00025936"/>
    </source>
</evidence>
<dbReference type="PRINTS" id="PR01009">
    <property type="entry name" value="FLGMRINGFLIF"/>
</dbReference>
<evidence type="ECO:0000256" key="6">
    <source>
        <dbReference type="ARBA" id="ARBA00022475"/>
    </source>
</evidence>
<dbReference type="GO" id="GO:0071973">
    <property type="term" value="P:bacterial-type flagellum-dependent cell motility"/>
    <property type="evidence" value="ECO:0007669"/>
    <property type="project" value="InterPro"/>
</dbReference>
<dbReference type="InterPro" id="IPR006182">
    <property type="entry name" value="FliF_N_dom"/>
</dbReference>
<evidence type="ECO:0000256" key="14">
    <source>
        <dbReference type="SAM" id="Phobius"/>
    </source>
</evidence>
<evidence type="ECO:0000256" key="3">
    <source>
        <dbReference type="ARBA" id="ARBA00004651"/>
    </source>
</evidence>
<feature type="transmembrane region" description="Helical" evidence="14">
    <location>
        <begin position="441"/>
        <end position="463"/>
    </location>
</feature>
<keyword evidence="9 14" id="KW-0472">Membrane</keyword>
<feature type="transmembrane region" description="Helical" evidence="14">
    <location>
        <begin position="37"/>
        <end position="56"/>
    </location>
</feature>
<protein>
    <recommendedName>
        <fullName evidence="5 12">Flagellar M-ring protein</fullName>
    </recommendedName>
</protein>
<evidence type="ECO:0000256" key="13">
    <source>
        <dbReference type="SAM" id="MobiDB-lite"/>
    </source>
</evidence>
<dbReference type="AlphaFoldDB" id="A0A1G8ZW64"/>
<gene>
    <name evidence="17" type="ORF">SAMN04488540_12127</name>
</gene>
<keyword evidence="17" id="KW-0966">Cell projection</keyword>
<dbReference type="GO" id="GO:0003774">
    <property type="term" value="F:cytoskeletal motor activity"/>
    <property type="evidence" value="ECO:0007669"/>
    <property type="project" value="InterPro"/>
</dbReference>
<name>A0A1G8ZW64_9GAMM</name>
<dbReference type="EMBL" id="FNEM01000021">
    <property type="protein sequence ID" value="SDK19372.1"/>
    <property type="molecule type" value="Genomic_DNA"/>
</dbReference>
<evidence type="ECO:0000256" key="10">
    <source>
        <dbReference type="ARBA" id="ARBA00023143"/>
    </source>
</evidence>
<comment type="subcellular location">
    <subcellularLocation>
        <location evidence="2 12">Bacterial flagellum basal body</location>
    </subcellularLocation>
    <subcellularLocation>
        <location evidence="3">Cell membrane</location>
        <topology evidence="3">Multi-pass membrane protein</topology>
    </subcellularLocation>
</comment>
<dbReference type="GO" id="GO:0005886">
    <property type="term" value="C:plasma membrane"/>
    <property type="evidence" value="ECO:0007669"/>
    <property type="project" value="UniProtKB-SubCell"/>
</dbReference>
<evidence type="ECO:0000259" key="16">
    <source>
        <dbReference type="Pfam" id="PF08345"/>
    </source>
</evidence>
<dbReference type="GO" id="GO:0009431">
    <property type="term" value="C:bacterial-type flagellum basal body, MS ring"/>
    <property type="evidence" value="ECO:0007669"/>
    <property type="project" value="InterPro"/>
</dbReference>
<dbReference type="InterPro" id="IPR045851">
    <property type="entry name" value="AMP-bd_C_sf"/>
</dbReference>
<dbReference type="Pfam" id="PF08345">
    <property type="entry name" value="YscJ_FliF_C"/>
    <property type="match status" value="1"/>
</dbReference>
<evidence type="ECO:0000256" key="9">
    <source>
        <dbReference type="ARBA" id="ARBA00023136"/>
    </source>
</evidence>
<evidence type="ECO:0000256" key="2">
    <source>
        <dbReference type="ARBA" id="ARBA00004117"/>
    </source>
</evidence>
<dbReference type="Gene3D" id="3.30.300.30">
    <property type="match status" value="1"/>
</dbReference>
<evidence type="ECO:0000256" key="5">
    <source>
        <dbReference type="ARBA" id="ARBA00017949"/>
    </source>
</evidence>
<keyword evidence="7 14" id="KW-0812">Transmembrane</keyword>
<evidence type="ECO:0000256" key="8">
    <source>
        <dbReference type="ARBA" id="ARBA00022989"/>
    </source>
</evidence>
<keyword evidence="8 14" id="KW-1133">Transmembrane helix</keyword>
<keyword evidence="10 12" id="KW-0975">Bacterial flagellum</keyword>
<dbReference type="InterPro" id="IPR043427">
    <property type="entry name" value="YscJ/FliF"/>
</dbReference>
<dbReference type="RefSeq" id="WP_090367894.1">
    <property type="nucleotide sequence ID" value="NZ_FNEM01000021.1"/>
</dbReference>
<keyword evidence="17" id="KW-0282">Flagellum</keyword>